<dbReference type="EMBL" id="ADKM02000055">
    <property type="protein sequence ID" value="EGC03764.1"/>
    <property type="molecule type" value="Genomic_DNA"/>
</dbReference>
<evidence type="ECO:0000313" key="1">
    <source>
        <dbReference type="EMBL" id="EGC03764.1"/>
    </source>
</evidence>
<name>E9SAC9_RUMAL</name>
<dbReference type="Proteomes" id="UP000004259">
    <property type="component" value="Unassembled WGS sequence"/>
</dbReference>
<dbReference type="STRING" id="246199.CUS_4371"/>
<dbReference type="eggNOG" id="ENOG502ZY46">
    <property type="taxonomic scope" value="Bacteria"/>
</dbReference>
<evidence type="ECO:0000313" key="2">
    <source>
        <dbReference type="Proteomes" id="UP000004259"/>
    </source>
</evidence>
<gene>
    <name evidence="1" type="ORF">CUS_4371</name>
</gene>
<organism evidence="1 2">
    <name type="scientific">Ruminococcus albus 8</name>
    <dbReference type="NCBI Taxonomy" id="246199"/>
    <lineage>
        <taxon>Bacteria</taxon>
        <taxon>Bacillati</taxon>
        <taxon>Bacillota</taxon>
        <taxon>Clostridia</taxon>
        <taxon>Eubacteriales</taxon>
        <taxon>Oscillospiraceae</taxon>
        <taxon>Ruminococcus</taxon>
    </lineage>
</organism>
<comment type="caution">
    <text evidence="1">The sequence shown here is derived from an EMBL/GenBank/DDBJ whole genome shotgun (WGS) entry which is preliminary data.</text>
</comment>
<reference evidence="1 2" key="1">
    <citation type="submission" date="2011-02" db="EMBL/GenBank/DDBJ databases">
        <authorList>
            <person name="Nelson K.E."/>
            <person name="Sutton G."/>
            <person name="Torralba M."/>
            <person name="Durkin S."/>
            <person name="Harkins D."/>
            <person name="Montgomery R."/>
            <person name="Ziemer C."/>
            <person name="Klaassens E."/>
            <person name="Ocuiv P."/>
            <person name="Morrison M."/>
        </authorList>
    </citation>
    <scope>NUCLEOTIDE SEQUENCE [LARGE SCALE GENOMIC DNA]</scope>
    <source>
        <strain evidence="1 2">8</strain>
    </source>
</reference>
<accession>E9SAC9</accession>
<dbReference type="AlphaFoldDB" id="E9SAC9"/>
<keyword evidence="2" id="KW-1185">Reference proteome</keyword>
<proteinExistence type="predicted"/>
<protein>
    <submittedName>
        <fullName evidence="1">Uncharacterized protein</fullName>
    </submittedName>
</protein>
<dbReference type="OrthoDB" id="2040568at2"/>
<sequence length="258" mass="29877">MKNYELENLLKLYSSLEEELGDGDKAVKRYLSELVTARETIKQLRDKLSQCFDVKDAYDEATLHSWYIASVGDEEPVWTEKHLEELMNDFYLFPKSGGNYVEYTDEKSLYKDIAYWSNSLGELHHKGEFDLADKSELPPELQQAYEKLWTESPFGSNCYLMEYKGQYGIALINEYDTYTAGLVECTMEELYELAAEKAKELSESPLLADTTVISDKYCGFDGCHEIIVFMPYDTTEEKFNAIAEYLYKNVYTLKKSKS</sequence>
<dbReference type="RefSeq" id="WP_002848099.1">
    <property type="nucleotide sequence ID" value="NZ_ADKM02000055.1"/>
</dbReference>